<protein>
    <submittedName>
        <fullName evidence="1">Rha family transcriptional regulator</fullName>
    </submittedName>
</protein>
<accession>A0A3L9JFS3</accession>
<reference evidence="1 2" key="1">
    <citation type="submission" date="2018-10" db="EMBL/GenBank/DDBJ databases">
        <title>Comparison of Escherichia coli isolates recovered from retail chicken and from chicken fecal samples by antimicrobial susceptibility test and whole genome sequencing.</title>
        <authorList>
            <person name="Tang B."/>
            <person name="Ma Y."/>
            <person name="He X."/>
            <person name="Cao L."/>
            <person name="Xia X."/>
            <person name="Yang H."/>
        </authorList>
    </citation>
    <scope>NUCLEOTIDE SEQUENCE [LARGE SCALE GENOMIC DNA]</scope>
    <source>
        <strain evidence="1 2">CMJH98b</strain>
    </source>
</reference>
<comment type="caution">
    <text evidence="1">The sequence shown here is derived from an EMBL/GenBank/DDBJ whole genome shotgun (WGS) entry which is preliminary data.</text>
</comment>
<name>A0A3L9JFS3_ECOLX</name>
<gene>
    <name evidence="1" type="ORF">EAI46_14160</name>
</gene>
<sequence>MSTDISIRVPKEMATPAEFAEWEGISRGSVYQKIHHGQLAKYMVKKEKKQRPRKPALSDVQNCQVRESLGHSNFRVIVGK</sequence>
<dbReference type="AlphaFoldDB" id="A0A3L9JFS3"/>
<dbReference type="EMBL" id="RDDM01000100">
    <property type="protein sequence ID" value="RLY57164.1"/>
    <property type="molecule type" value="Genomic_DNA"/>
</dbReference>
<evidence type="ECO:0000313" key="2">
    <source>
        <dbReference type="Proteomes" id="UP000281340"/>
    </source>
</evidence>
<organism evidence="1 2">
    <name type="scientific">Escherichia coli</name>
    <dbReference type="NCBI Taxonomy" id="562"/>
    <lineage>
        <taxon>Bacteria</taxon>
        <taxon>Pseudomonadati</taxon>
        <taxon>Pseudomonadota</taxon>
        <taxon>Gammaproteobacteria</taxon>
        <taxon>Enterobacterales</taxon>
        <taxon>Enterobacteriaceae</taxon>
        <taxon>Escherichia</taxon>
    </lineage>
</organism>
<evidence type="ECO:0000313" key="1">
    <source>
        <dbReference type="EMBL" id="RLY57164.1"/>
    </source>
</evidence>
<dbReference type="Proteomes" id="UP000281340">
    <property type="component" value="Unassembled WGS sequence"/>
</dbReference>
<proteinExistence type="predicted"/>